<organism evidence="2 3">
    <name type="scientific">Halalkalibacter hemicellulosilyticusJCM 9152</name>
    <dbReference type="NCBI Taxonomy" id="1236971"/>
    <lineage>
        <taxon>Bacteria</taxon>
        <taxon>Bacillati</taxon>
        <taxon>Bacillota</taxon>
        <taxon>Bacilli</taxon>
        <taxon>Bacillales</taxon>
        <taxon>Bacillaceae</taxon>
        <taxon>Halalkalibacter</taxon>
    </lineage>
</organism>
<dbReference type="AlphaFoldDB" id="W4QJX0"/>
<dbReference type="RefSeq" id="WP_035346119.1">
    <property type="nucleotide sequence ID" value="NZ_BAUU01000026.1"/>
</dbReference>
<keyword evidence="3" id="KW-1185">Reference proteome</keyword>
<comment type="caution">
    <text evidence="2">The sequence shown here is derived from an EMBL/GenBank/DDBJ whole genome shotgun (WGS) entry which is preliminary data.</text>
</comment>
<accession>W4QJX0</accession>
<protein>
    <recommendedName>
        <fullName evidence="1">IrrE N-terminal-like domain-containing protein</fullName>
    </recommendedName>
</protein>
<feature type="domain" description="IrrE N-terminal-like" evidence="1">
    <location>
        <begin position="50"/>
        <end position="142"/>
    </location>
</feature>
<sequence length="204" mass="24341">MKYATLKESQVTNMMKEKNINTIEELSLENVSEVFKVDILYHERKSNCLYDEDYAVIYLDSRLPYYEQRLMFFHELAHVISHEGSQNKLEKEFIDLQEAQANRLALYLSMPRYLFEPLAMKYQSVEKLHDLFELPQNAIIERMASIKREQERTEFHLKLQTIENQRTRKSLQPGQIYSSTKSILHQLKDQVGEEKLSYDVKRLL</sequence>
<reference evidence="2" key="1">
    <citation type="journal article" date="2014" name="Genome Announc.">
        <title>Draft Genome Sequences of Three Alkaliphilic Bacillus Strains, Bacillus wakoensis JCM 9140T, Bacillus akibai JCM 9157T, and Bacillus hemicellulosilyticus JCM 9152T.</title>
        <authorList>
            <person name="Yuki M."/>
            <person name="Oshima K."/>
            <person name="Suda W."/>
            <person name="Oshida Y."/>
            <person name="Kitamura K."/>
            <person name="Iida T."/>
            <person name="Hattori M."/>
            <person name="Ohkuma M."/>
        </authorList>
    </citation>
    <scope>NUCLEOTIDE SEQUENCE [LARGE SCALE GENOMIC DNA]</scope>
    <source>
        <strain evidence="2">JCM 9152</strain>
    </source>
</reference>
<dbReference type="STRING" id="1236971.JCM9152_3413"/>
<dbReference type="Proteomes" id="UP000018895">
    <property type="component" value="Unassembled WGS sequence"/>
</dbReference>
<gene>
    <name evidence="2" type="ORF">JCM9152_3413</name>
</gene>
<dbReference type="Gene3D" id="1.10.10.2910">
    <property type="match status" value="1"/>
</dbReference>
<dbReference type="OrthoDB" id="2417909at2"/>
<evidence type="ECO:0000259" key="1">
    <source>
        <dbReference type="Pfam" id="PF06114"/>
    </source>
</evidence>
<proteinExistence type="predicted"/>
<evidence type="ECO:0000313" key="2">
    <source>
        <dbReference type="EMBL" id="GAE31913.1"/>
    </source>
</evidence>
<dbReference type="InterPro" id="IPR010359">
    <property type="entry name" value="IrrE_HExxH"/>
</dbReference>
<dbReference type="EMBL" id="BAUU01000026">
    <property type="protein sequence ID" value="GAE31913.1"/>
    <property type="molecule type" value="Genomic_DNA"/>
</dbReference>
<evidence type="ECO:0000313" key="3">
    <source>
        <dbReference type="Proteomes" id="UP000018895"/>
    </source>
</evidence>
<name>W4QJX0_9BACI</name>
<dbReference type="Pfam" id="PF06114">
    <property type="entry name" value="Peptidase_M78"/>
    <property type="match status" value="1"/>
</dbReference>